<reference evidence="4 5" key="1">
    <citation type="submission" date="2018-05" db="EMBL/GenBank/DDBJ databases">
        <title>Genomic Encyclopedia of Type Strains, Phase IV (KMG-IV): sequencing the most valuable type-strain genomes for metagenomic binning, comparative biology and taxonomic classification.</title>
        <authorList>
            <person name="Goeker M."/>
        </authorList>
    </citation>
    <scope>NUCLEOTIDE SEQUENCE [LARGE SCALE GENOMIC DNA]</scope>
    <source>
        <strain evidence="4 5">DSM 23606</strain>
    </source>
</reference>
<dbReference type="GO" id="GO:0006749">
    <property type="term" value="P:glutathione metabolic process"/>
    <property type="evidence" value="ECO:0007669"/>
    <property type="project" value="TreeGrafter"/>
</dbReference>
<evidence type="ECO:0000256" key="1">
    <source>
        <dbReference type="PIRNR" id="PIRNR006386"/>
    </source>
</evidence>
<dbReference type="PANTHER" id="PTHR42943:SF2">
    <property type="entry name" value="GLUTATHIONE S-TRANSFERASE KAPPA 1"/>
    <property type="match status" value="1"/>
</dbReference>
<organism evidence="4 5">
    <name type="scientific">Plasticicumulans acidivorans</name>
    <dbReference type="NCBI Taxonomy" id="886464"/>
    <lineage>
        <taxon>Bacteria</taxon>
        <taxon>Pseudomonadati</taxon>
        <taxon>Pseudomonadota</taxon>
        <taxon>Gammaproteobacteria</taxon>
        <taxon>Candidatus Competibacteraceae</taxon>
        <taxon>Plasticicumulans</taxon>
    </lineage>
</organism>
<dbReference type="InterPro" id="IPR036249">
    <property type="entry name" value="Thioredoxin-like_sf"/>
</dbReference>
<evidence type="ECO:0000313" key="5">
    <source>
        <dbReference type="Proteomes" id="UP000246569"/>
    </source>
</evidence>
<dbReference type="AlphaFoldDB" id="A0A317MQL4"/>
<keyword evidence="5" id="KW-1185">Reference proteome</keyword>
<dbReference type="Gene3D" id="3.40.30.10">
    <property type="entry name" value="Glutaredoxin"/>
    <property type="match status" value="1"/>
</dbReference>
<comment type="similarity">
    <text evidence="1">Belongs to the GST superfamily. NadH family.</text>
</comment>
<dbReference type="InterPro" id="IPR051924">
    <property type="entry name" value="GST_Kappa/NadH"/>
</dbReference>
<dbReference type="PIRSF" id="PIRSF006386">
    <property type="entry name" value="HCCAis_GSTk"/>
    <property type="match status" value="1"/>
</dbReference>
<comment type="caution">
    <text evidence="4">The sequence shown here is derived from an EMBL/GenBank/DDBJ whole genome shotgun (WGS) entry which is preliminary data.</text>
</comment>
<dbReference type="EMBL" id="QGTJ01000013">
    <property type="protein sequence ID" value="PWV58924.1"/>
    <property type="molecule type" value="Genomic_DNA"/>
</dbReference>
<dbReference type="RefSeq" id="WP_110020187.1">
    <property type="nucleotide sequence ID" value="NZ_QGTJ01000013.1"/>
</dbReference>
<evidence type="ECO:0000256" key="2">
    <source>
        <dbReference type="PIRSR" id="PIRSR006386-1"/>
    </source>
</evidence>
<dbReference type="SUPFAM" id="SSF52833">
    <property type="entry name" value="Thioredoxin-like"/>
    <property type="match status" value="1"/>
</dbReference>
<gene>
    <name evidence="4" type="ORF">C7443_113105</name>
</gene>
<keyword evidence="1 4" id="KW-0413">Isomerase</keyword>
<accession>A0A317MQL4</accession>
<dbReference type="InterPro" id="IPR014440">
    <property type="entry name" value="HCCAis_GSTk"/>
</dbReference>
<dbReference type="InterPro" id="IPR001853">
    <property type="entry name" value="DSBA-like_thioredoxin_dom"/>
</dbReference>
<dbReference type="GO" id="GO:0004602">
    <property type="term" value="F:glutathione peroxidase activity"/>
    <property type="evidence" value="ECO:0007669"/>
    <property type="project" value="TreeGrafter"/>
</dbReference>
<evidence type="ECO:0000259" key="3">
    <source>
        <dbReference type="Pfam" id="PF01323"/>
    </source>
</evidence>
<comment type="catalytic activity">
    <reaction evidence="1">
        <text>2-hydroxychromene-2-carboxylate = (3E)-4-(2-hydroxyphenyl)-2-oxobut-3-enoate</text>
        <dbReference type="Rhea" id="RHEA:27401"/>
        <dbReference type="ChEBI" id="CHEBI:59350"/>
        <dbReference type="ChEBI" id="CHEBI:59353"/>
        <dbReference type="EC" id="5.99.1.4"/>
    </reaction>
</comment>
<dbReference type="Pfam" id="PF01323">
    <property type="entry name" value="DSBA"/>
    <property type="match status" value="1"/>
</dbReference>
<name>A0A317MQL4_9GAMM</name>
<proteinExistence type="inferred from homology"/>
<protein>
    <recommendedName>
        <fullName evidence="1">2-hydroxychromene-2-carboxylate isomerase</fullName>
        <ecNumber evidence="1">5.99.1.4</ecNumber>
    </recommendedName>
</protein>
<evidence type="ECO:0000313" key="4">
    <source>
        <dbReference type="EMBL" id="PWV58924.1"/>
    </source>
</evidence>
<dbReference type="OrthoDB" id="5244108at2"/>
<dbReference type="GO" id="GO:0018845">
    <property type="term" value="F:2-hydroxychromene-2-carboxylate isomerase activity"/>
    <property type="evidence" value="ECO:0007669"/>
    <property type="project" value="UniProtKB-UniRule"/>
</dbReference>
<feature type="domain" description="DSBA-like thioredoxin" evidence="3">
    <location>
        <begin position="3"/>
        <end position="189"/>
    </location>
</feature>
<feature type="active site" description="Nucleophile" evidence="2">
    <location>
        <position position="12"/>
    </location>
</feature>
<dbReference type="EC" id="5.99.1.4" evidence="1"/>
<sequence length="213" mass="23656">MRTLDWYFDYLSPFAYFQLEEFCARPLPADVRIVPQPVLLGALLAATATRGPAEVPAMRTLTYRHCLWRARQLGVPYRMPPAHPFNPLRALRLTVALGAGVDVVRTVFRHLWVQGRGLESEADWAALCAMLDITPQMAAARCAEPAVKAVLRRTTEQAIALGVFGVPTAIVDGELFWGYDTTAMLRDFLADPTLFADAEMQRISTLPAAVQRV</sequence>
<dbReference type="Proteomes" id="UP000246569">
    <property type="component" value="Unassembled WGS sequence"/>
</dbReference>
<dbReference type="PANTHER" id="PTHR42943">
    <property type="entry name" value="GLUTATHIONE S-TRANSFERASE KAPPA"/>
    <property type="match status" value="1"/>
</dbReference>
<dbReference type="GO" id="GO:0004364">
    <property type="term" value="F:glutathione transferase activity"/>
    <property type="evidence" value="ECO:0007669"/>
    <property type="project" value="TreeGrafter"/>
</dbReference>